<dbReference type="EMBL" id="CT868407">
    <property type="protein sequence ID" value="CAK81504.1"/>
    <property type="molecule type" value="Genomic_DNA"/>
</dbReference>
<dbReference type="InterPro" id="IPR016161">
    <property type="entry name" value="Ald_DH/histidinol_DH"/>
</dbReference>
<keyword evidence="1" id="KW-0560">Oxidoreductase</keyword>
<keyword evidence="3" id="KW-1185">Reference proteome</keyword>
<evidence type="ECO:0000313" key="3">
    <source>
        <dbReference type="Proteomes" id="UP000000600"/>
    </source>
</evidence>
<protein>
    <submittedName>
        <fullName evidence="2">Uncharacterized protein</fullName>
    </submittedName>
</protein>
<dbReference type="InParanoid" id="A0DEN7"/>
<dbReference type="GO" id="GO:0016620">
    <property type="term" value="F:oxidoreductase activity, acting on the aldehyde or oxo group of donors, NAD or NADP as acceptor"/>
    <property type="evidence" value="ECO:0007669"/>
    <property type="project" value="InterPro"/>
</dbReference>
<name>A0DEN7_PARTE</name>
<dbReference type="GO" id="GO:0006081">
    <property type="term" value="P:aldehyde metabolic process"/>
    <property type="evidence" value="ECO:0007669"/>
    <property type="project" value="InterPro"/>
</dbReference>
<accession>A0DEN7</accession>
<dbReference type="OrthoDB" id="440325at2759"/>
<dbReference type="InterPro" id="IPR012394">
    <property type="entry name" value="Aldehyde_DH_NAD(P)"/>
</dbReference>
<dbReference type="InterPro" id="IPR016163">
    <property type="entry name" value="Ald_DH_C"/>
</dbReference>
<dbReference type="PANTHER" id="PTHR43570:SF16">
    <property type="entry name" value="ALDEHYDE DEHYDROGENASE TYPE III, ISOFORM Q"/>
    <property type="match status" value="1"/>
</dbReference>
<dbReference type="AlphaFoldDB" id="A0DEN7"/>
<dbReference type="FunFam" id="3.40.309.10:FF:000034">
    <property type="entry name" value="Aldehyde dehydrogenase, dimeric NADP-preferring"/>
    <property type="match status" value="1"/>
</dbReference>
<dbReference type="eggNOG" id="KOG2456">
    <property type="taxonomic scope" value="Eukaryota"/>
</dbReference>
<dbReference type="Proteomes" id="UP000000600">
    <property type="component" value="Unassembled WGS sequence"/>
</dbReference>
<dbReference type="GeneID" id="5034686"/>
<dbReference type="RefSeq" id="XP_001448901.1">
    <property type="nucleotide sequence ID" value="XM_001448864.1"/>
</dbReference>
<dbReference type="HOGENOM" id="CLU_2872458_0_0_1"/>
<sequence>MLPIITQKKIEEAINFINSRPKPLVLYYFGTNKFHKNAILESTSSGGVCVNDCIFHLINQELPF</sequence>
<dbReference type="PANTHER" id="PTHR43570">
    <property type="entry name" value="ALDEHYDE DEHYDROGENASE"/>
    <property type="match status" value="1"/>
</dbReference>
<gene>
    <name evidence="2" type="ORF">GSPATT00016330001</name>
</gene>
<reference evidence="2 3" key="1">
    <citation type="journal article" date="2006" name="Nature">
        <title>Global trends of whole-genome duplications revealed by the ciliate Paramecium tetraurelia.</title>
        <authorList>
            <consortium name="Genoscope"/>
            <person name="Aury J.-M."/>
            <person name="Jaillon O."/>
            <person name="Duret L."/>
            <person name="Noel B."/>
            <person name="Jubin C."/>
            <person name="Porcel B.M."/>
            <person name="Segurens B."/>
            <person name="Daubin V."/>
            <person name="Anthouard V."/>
            <person name="Aiach N."/>
            <person name="Arnaiz O."/>
            <person name="Billaut A."/>
            <person name="Beisson J."/>
            <person name="Blanc I."/>
            <person name="Bouhouche K."/>
            <person name="Camara F."/>
            <person name="Duharcourt S."/>
            <person name="Guigo R."/>
            <person name="Gogendeau D."/>
            <person name="Katinka M."/>
            <person name="Keller A.-M."/>
            <person name="Kissmehl R."/>
            <person name="Klotz C."/>
            <person name="Koll F."/>
            <person name="Le Moue A."/>
            <person name="Lepere C."/>
            <person name="Malinsky S."/>
            <person name="Nowacki M."/>
            <person name="Nowak J.K."/>
            <person name="Plattner H."/>
            <person name="Poulain J."/>
            <person name="Ruiz F."/>
            <person name="Serrano V."/>
            <person name="Zagulski M."/>
            <person name="Dessen P."/>
            <person name="Betermier M."/>
            <person name="Weissenbach J."/>
            <person name="Scarpelli C."/>
            <person name="Schachter V."/>
            <person name="Sperling L."/>
            <person name="Meyer E."/>
            <person name="Cohen J."/>
            <person name="Wincker P."/>
        </authorList>
    </citation>
    <scope>NUCLEOTIDE SEQUENCE [LARGE SCALE GENOMIC DNA]</scope>
    <source>
        <strain evidence="2 3">Stock d4-2</strain>
    </source>
</reference>
<organism evidence="2 3">
    <name type="scientific">Paramecium tetraurelia</name>
    <dbReference type="NCBI Taxonomy" id="5888"/>
    <lineage>
        <taxon>Eukaryota</taxon>
        <taxon>Sar</taxon>
        <taxon>Alveolata</taxon>
        <taxon>Ciliophora</taxon>
        <taxon>Intramacronucleata</taxon>
        <taxon>Oligohymenophorea</taxon>
        <taxon>Peniculida</taxon>
        <taxon>Parameciidae</taxon>
        <taxon>Paramecium</taxon>
    </lineage>
</organism>
<dbReference type="KEGG" id="ptm:GSPATT00016330001"/>
<dbReference type="STRING" id="5888.A0DEN7"/>
<evidence type="ECO:0000256" key="1">
    <source>
        <dbReference type="ARBA" id="ARBA00023002"/>
    </source>
</evidence>
<dbReference type="Gene3D" id="3.40.309.10">
    <property type="entry name" value="Aldehyde Dehydrogenase, Chain A, domain 2"/>
    <property type="match status" value="1"/>
</dbReference>
<proteinExistence type="predicted"/>
<evidence type="ECO:0000313" key="2">
    <source>
        <dbReference type="EMBL" id="CAK81504.1"/>
    </source>
</evidence>
<dbReference type="SUPFAM" id="SSF53720">
    <property type="entry name" value="ALDH-like"/>
    <property type="match status" value="1"/>
</dbReference>